<dbReference type="AlphaFoldDB" id="A0A0H2QXN7"/>
<evidence type="ECO:0000313" key="2">
    <source>
        <dbReference type="Proteomes" id="UP000053477"/>
    </source>
</evidence>
<dbReference type="EMBL" id="KQ087137">
    <property type="protein sequence ID" value="KLO03722.1"/>
    <property type="molecule type" value="Genomic_DNA"/>
</dbReference>
<evidence type="ECO:0008006" key="3">
    <source>
        <dbReference type="Google" id="ProtNLM"/>
    </source>
</evidence>
<gene>
    <name evidence="1" type="ORF">SCHPADRAFT_805241</name>
</gene>
<reference evidence="1 2" key="1">
    <citation type="submission" date="2015-04" db="EMBL/GenBank/DDBJ databases">
        <title>Complete genome sequence of Schizopora paradoxa KUC8140, a cosmopolitan wood degrader in East Asia.</title>
        <authorList>
            <consortium name="DOE Joint Genome Institute"/>
            <person name="Min B."/>
            <person name="Park H."/>
            <person name="Jang Y."/>
            <person name="Kim J.-J."/>
            <person name="Kim K.H."/>
            <person name="Pangilinan J."/>
            <person name="Lipzen A."/>
            <person name="Riley R."/>
            <person name="Grigoriev I.V."/>
            <person name="Spatafora J.W."/>
            <person name="Choi I.-G."/>
        </authorList>
    </citation>
    <scope>NUCLEOTIDE SEQUENCE [LARGE SCALE GENOMIC DNA]</scope>
    <source>
        <strain evidence="1 2">KUC8140</strain>
    </source>
</reference>
<dbReference type="OrthoDB" id="3267074at2759"/>
<feature type="non-terminal residue" evidence="1">
    <location>
        <position position="1"/>
    </location>
</feature>
<organism evidence="1 2">
    <name type="scientific">Schizopora paradoxa</name>
    <dbReference type="NCBI Taxonomy" id="27342"/>
    <lineage>
        <taxon>Eukaryota</taxon>
        <taxon>Fungi</taxon>
        <taxon>Dikarya</taxon>
        <taxon>Basidiomycota</taxon>
        <taxon>Agaricomycotina</taxon>
        <taxon>Agaricomycetes</taxon>
        <taxon>Hymenochaetales</taxon>
        <taxon>Schizoporaceae</taxon>
        <taxon>Schizopora</taxon>
    </lineage>
</organism>
<dbReference type="InParanoid" id="A0A0H2QXN7"/>
<sequence length="101" mass="11694">IRSLYNDRSRAECAILTQLRSDHVPLNGYLHRITRVDSPLCSHCNVPETVEHLLLQCRQHVEARERLRRVHSTGSLNLRRLLAPGKKTGALLDFLRATRRF</sequence>
<evidence type="ECO:0000313" key="1">
    <source>
        <dbReference type="EMBL" id="KLO03722.1"/>
    </source>
</evidence>
<name>A0A0H2QXN7_9AGAM</name>
<dbReference type="Proteomes" id="UP000053477">
    <property type="component" value="Unassembled WGS sequence"/>
</dbReference>
<proteinExistence type="predicted"/>
<keyword evidence="2" id="KW-1185">Reference proteome</keyword>
<accession>A0A0H2QXN7</accession>
<feature type="non-terminal residue" evidence="1">
    <location>
        <position position="101"/>
    </location>
</feature>
<protein>
    <recommendedName>
        <fullName evidence="3">Reverse transcriptase zinc-binding domain-containing protein</fullName>
    </recommendedName>
</protein>